<dbReference type="AlphaFoldDB" id="A0A8T1N0I9"/>
<reference evidence="1 2" key="2">
    <citation type="journal article" date="2021" name="Genomics">
        <title>High-quality reference genome for Clonorchis sinensis.</title>
        <authorList>
            <person name="Young N.D."/>
            <person name="Stroehlein A.J."/>
            <person name="Kinkar L."/>
            <person name="Wang T."/>
            <person name="Sohn W.M."/>
            <person name="Chang B.C.H."/>
            <person name="Kaur P."/>
            <person name="Weisz D."/>
            <person name="Dudchenko O."/>
            <person name="Aiden E.L."/>
            <person name="Korhonen P.K."/>
            <person name="Gasser R.B."/>
        </authorList>
    </citation>
    <scope>NUCLEOTIDE SEQUENCE [LARGE SCALE GENOMIC DNA]</scope>
    <source>
        <strain evidence="1">Cs-k2</strain>
    </source>
</reference>
<evidence type="ECO:0000313" key="2">
    <source>
        <dbReference type="Proteomes" id="UP000286415"/>
    </source>
</evidence>
<reference evidence="1 2" key="1">
    <citation type="journal article" date="2018" name="Biotechnol. Adv.">
        <title>Improved genomic resources and new bioinformatic workflow for the carcinogenic parasite Clonorchis sinensis: Biotechnological implications.</title>
        <authorList>
            <person name="Wang D."/>
            <person name="Korhonen P.K."/>
            <person name="Gasser R.B."/>
            <person name="Young N.D."/>
        </authorList>
    </citation>
    <scope>NUCLEOTIDE SEQUENCE [LARGE SCALE GENOMIC DNA]</scope>
    <source>
        <strain evidence="1">Cs-k2</strain>
    </source>
</reference>
<organism evidence="1 2">
    <name type="scientific">Clonorchis sinensis</name>
    <name type="common">Chinese liver fluke</name>
    <dbReference type="NCBI Taxonomy" id="79923"/>
    <lineage>
        <taxon>Eukaryota</taxon>
        <taxon>Metazoa</taxon>
        <taxon>Spiralia</taxon>
        <taxon>Lophotrochozoa</taxon>
        <taxon>Platyhelminthes</taxon>
        <taxon>Trematoda</taxon>
        <taxon>Digenea</taxon>
        <taxon>Opisthorchiida</taxon>
        <taxon>Opisthorchiata</taxon>
        <taxon>Opisthorchiidae</taxon>
        <taxon>Clonorchis</taxon>
    </lineage>
</organism>
<name>A0A8T1N0I9_CLOSI</name>
<keyword evidence="2" id="KW-1185">Reference proteome</keyword>
<dbReference type="OrthoDB" id="6256728at2759"/>
<gene>
    <name evidence="1" type="ORF">CSKR_203713</name>
</gene>
<evidence type="ECO:0000313" key="1">
    <source>
        <dbReference type="EMBL" id="KAG5454820.1"/>
    </source>
</evidence>
<accession>A0A8T1N0I9</accession>
<dbReference type="InterPro" id="IPR016187">
    <property type="entry name" value="CTDL_fold"/>
</dbReference>
<protein>
    <recommendedName>
        <fullName evidence="3">C-type lectin domain-containing protein</fullName>
    </recommendedName>
</protein>
<evidence type="ECO:0008006" key="3">
    <source>
        <dbReference type="Google" id="ProtNLM"/>
    </source>
</evidence>
<dbReference type="SUPFAM" id="SSF56436">
    <property type="entry name" value="C-type lectin-like"/>
    <property type="match status" value="1"/>
</dbReference>
<dbReference type="Proteomes" id="UP000286415">
    <property type="component" value="Unassembled WGS sequence"/>
</dbReference>
<proteinExistence type="predicted"/>
<dbReference type="EMBL" id="NIRI02000005">
    <property type="protein sequence ID" value="KAG5454820.1"/>
    <property type="molecule type" value="Genomic_DNA"/>
</dbReference>
<comment type="caution">
    <text evidence="1">The sequence shown here is derived from an EMBL/GenBank/DDBJ whole genome shotgun (WGS) entry which is preliminary data.</text>
</comment>
<sequence>MVFLRPLELSTKDEAQHNSSMFIHHALLFILIAAFRLASTDKYHVGEWLWNYYWNSRTVTIPSREFVSCVVLTRLVLGGAWLANLNASDVLCPPQLNDVCFWIWYEEKRTRDEGQLLCGEYGLVLWTPFNTAEEILMKKIMRYRNFSVLVLGIMAVDNVTITDMRDQIISHENFEDFQVFDPNKCFYFHANLQYWSVGDCTERTPTICSIH</sequence>